<dbReference type="NCBIfam" id="TIGR02532">
    <property type="entry name" value="IV_pilin_GFxxxE"/>
    <property type="match status" value="1"/>
</dbReference>
<dbReference type="Gene3D" id="3.30.700.10">
    <property type="entry name" value="Glycoprotein, Type 4 Pilin"/>
    <property type="match status" value="1"/>
</dbReference>
<keyword evidence="1" id="KW-1133">Transmembrane helix</keyword>
<dbReference type="InterPro" id="IPR011453">
    <property type="entry name" value="DUF1559"/>
</dbReference>
<dbReference type="PANTHER" id="PTHR30093">
    <property type="entry name" value="GENERAL SECRETION PATHWAY PROTEIN G"/>
    <property type="match status" value="1"/>
</dbReference>
<dbReference type="PANTHER" id="PTHR30093:SF2">
    <property type="entry name" value="TYPE II SECRETION SYSTEM PROTEIN H"/>
    <property type="match status" value="1"/>
</dbReference>
<organism evidence="3 4">
    <name type="scientific">Paludisphaera mucosa</name>
    <dbReference type="NCBI Taxonomy" id="3030827"/>
    <lineage>
        <taxon>Bacteria</taxon>
        <taxon>Pseudomonadati</taxon>
        <taxon>Planctomycetota</taxon>
        <taxon>Planctomycetia</taxon>
        <taxon>Isosphaerales</taxon>
        <taxon>Isosphaeraceae</taxon>
        <taxon>Paludisphaera</taxon>
    </lineage>
</organism>
<sequence length="318" mass="33797">MVTISETSSGRRGFTLIELLVVVAVVGLLVAIILPAVQAARAAARRMSCASNLKQLGLAALNYESTYNVFPARSSRVGSQFAALLPYLEQAALFSSINTSGIMVTLPAGMNTTVANTRLSVLLCPADNPAVRPTAPTNYAGNAGTGFQTGVSENGMFVKGGATMASVRDGGLHTALFAEWVVGDPGIRDNPPMMDRRTCVFKTPWFGGDQRLERFASYCNNNVDASNIIIWEVKGETWLRGEMGAARYNHIVVVNGSSCINGGYVPDGAWTAGSWHAGIAQVGFVDGHVQSIRETIGPMNWRAMGTRAGDEIMDGIGF</sequence>
<protein>
    <submittedName>
        <fullName evidence="3">DUF1559 domain-containing protein</fullName>
    </submittedName>
</protein>
<dbReference type="PROSITE" id="PS00409">
    <property type="entry name" value="PROKAR_NTER_METHYL"/>
    <property type="match status" value="1"/>
</dbReference>
<dbReference type="NCBIfam" id="TIGR04294">
    <property type="entry name" value="pre_pil_HX9DG"/>
    <property type="match status" value="1"/>
</dbReference>
<dbReference type="Pfam" id="PF07963">
    <property type="entry name" value="N_methyl"/>
    <property type="match status" value="1"/>
</dbReference>
<dbReference type="InterPro" id="IPR045584">
    <property type="entry name" value="Pilin-like"/>
</dbReference>
<comment type="caution">
    <text evidence="3">The sequence shown here is derived from an EMBL/GenBank/DDBJ whole genome shotgun (WGS) entry which is preliminary data.</text>
</comment>
<dbReference type="Proteomes" id="UP001216907">
    <property type="component" value="Unassembled WGS sequence"/>
</dbReference>
<dbReference type="EMBL" id="JARRAG010000002">
    <property type="protein sequence ID" value="MDG3005295.1"/>
    <property type="molecule type" value="Genomic_DNA"/>
</dbReference>
<dbReference type="InterPro" id="IPR012902">
    <property type="entry name" value="N_methyl_site"/>
</dbReference>
<name>A0ABT6FCH7_9BACT</name>
<evidence type="ECO:0000259" key="2">
    <source>
        <dbReference type="Pfam" id="PF07596"/>
    </source>
</evidence>
<keyword evidence="1" id="KW-0812">Transmembrane</keyword>
<dbReference type="InterPro" id="IPR027558">
    <property type="entry name" value="Pre_pil_HX9DG_C"/>
</dbReference>
<dbReference type="RefSeq" id="WP_277861640.1">
    <property type="nucleotide sequence ID" value="NZ_JARRAG010000002.1"/>
</dbReference>
<feature type="domain" description="DUF1559" evidence="2">
    <location>
        <begin position="38"/>
        <end position="297"/>
    </location>
</feature>
<evidence type="ECO:0000313" key="3">
    <source>
        <dbReference type="EMBL" id="MDG3005295.1"/>
    </source>
</evidence>
<dbReference type="SUPFAM" id="SSF54523">
    <property type="entry name" value="Pili subunits"/>
    <property type="match status" value="1"/>
</dbReference>
<keyword evidence="4" id="KW-1185">Reference proteome</keyword>
<gene>
    <name evidence="3" type="ORF">PZE19_16010</name>
</gene>
<dbReference type="Pfam" id="PF07596">
    <property type="entry name" value="SBP_bac_10"/>
    <property type="match status" value="1"/>
</dbReference>
<keyword evidence="1" id="KW-0472">Membrane</keyword>
<accession>A0ABT6FCH7</accession>
<evidence type="ECO:0000313" key="4">
    <source>
        <dbReference type="Proteomes" id="UP001216907"/>
    </source>
</evidence>
<feature type="transmembrane region" description="Helical" evidence="1">
    <location>
        <begin position="16"/>
        <end position="37"/>
    </location>
</feature>
<proteinExistence type="predicted"/>
<evidence type="ECO:0000256" key="1">
    <source>
        <dbReference type="SAM" id="Phobius"/>
    </source>
</evidence>
<reference evidence="3 4" key="1">
    <citation type="submission" date="2023-03" db="EMBL/GenBank/DDBJ databases">
        <title>Paludisphaera mucosa sp. nov. a novel planctomycete from northern fen.</title>
        <authorList>
            <person name="Ivanova A."/>
        </authorList>
    </citation>
    <scope>NUCLEOTIDE SEQUENCE [LARGE SCALE GENOMIC DNA]</scope>
    <source>
        <strain evidence="3 4">Pla2</strain>
    </source>
</reference>